<feature type="compositionally biased region" description="Polar residues" evidence="3">
    <location>
        <begin position="268"/>
        <end position="286"/>
    </location>
</feature>
<dbReference type="GO" id="GO:0005737">
    <property type="term" value="C:cytoplasm"/>
    <property type="evidence" value="ECO:0007669"/>
    <property type="project" value="TreeGrafter"/>
</dbReference>
<evidence type="ECO:0000313" key="5">
    <source>
        <dbReference type="Proteomes" id="UP000478837"/>
    </source>
</evidence>
<evidence type="ECO:0000256" key="1">
    <source>
        <dbReference type="ARBA" id="ARBA00008270"/>
    </source>
</evidence>
<dbReference type="GO" id="GO:0016853">
    <property type="term" value="F:isomerase activity"/>
    <property type="evidence" value="ECO:0007669"/>
    <property type="project" value="UniProtKB-KW"/>
</dbReference>
<keyword evidence="5" id="KW-1185">Reference proteome</keyword>
<dbReference type="Pfam" id="PF02567">
    <property type="entry name" value="PhzC-PhzF"/>
    <property type="match status" value="1"/>
</dbReference>
<protein>
    <submittedName>
        <fullName evidence="4">PhzF family phenazine biosynthesis isomerase</fullName>
    </submittedName>
</protein>
<evidence type="ECO:0000256" key="2">
    <source>
        <dbReference type="ARBA" id="ARBA00023235"/>
    </source>
</evidence>
<dbReference type="SUPFAM" id="SSF54506">
    <property type="entry name" value="Diaminopimelate epimerase-like"/>
    <property type="match status" value="1"/>
</dbReference>
<sequence>MDKNRVKKIKVFLVNAFTKNNGGGNPAGVVLNADGLTYDEKLAIAKAVGYSETAFVSKIVNSKSSSGATRRSAVENANTDVDMDAEVSFFTVTEEVDFCGHAALAAFSTLFHQGVFQPGSYVQKTKAGLLGVSIMSNGHVEMKQKAPEFLGELPCEAISGLIGIAPQVLAQTELPIEIVCTGLPDIIVPVPMGYLDKIQLDSTKTSEFCKAHNAVGIHAFELRESDNTITASCRNFAPLLGITEESATGSASGALACYLAKHDTGHSAVSRTGNSTGQRNTHSQHSALGKKGTDSAITFNFEFEQGRAMNCPSAITATVVTATNNGLSSSSHGWTVSVGGYASQFGEKTVAL</sequence>
<accession>A0A6L9MNS6</accession>
<dbReference type="NCBIfam" id="TIGR00654">
    <property type="entry name" value="PhzF_family"/>
    <property type="match status" value="1"/>
</dbReference>
<keyword evidence="2 4" id="KW-0413">Isomerase</keyword>
<evidence type="ECO:0000313" key="4">
    <source>
        <dbReference type="EMBL" id="NDW19929.1"/>
    </source>
</evidence>
<dbReference type="RefSeq" id="WP_163109053.1">
    <property type="nucleotide sequence ID" value="NZ_JAAAWP010000001.1"/>
</dbReference>
<comment type="caution">
    <text evidence="4">The sequence shown here is derived from an EMBL/GenBank/DDBJ whole genome shotgun (WGS) entry which is preliminary data.</text>
</comment>
<dbReference type="EMBL" id="JAAAWP010000001">
    <property type="protein sequence ID" value="NDW19929.1"/>
    <property type="molecule type" value="Genomic_DNA"/>
</dbReference>
<dbReference type="AlphaFoldDB" id="A0A6L9MNS6"/>
<dbReference type="Gene3D" id="3.10.310.10">
    <property type="entry name" value="Diaminopimelate Epimerase, Chain A, domain 1"/>
    <property type="match status" value="2"/>
</dbReference>
<dbReference type="Proteomes" id="UP000478837">
    <property type="component" value="Unassembled WGS sequence"/>
</dbReference>
<proteinExistence type="inferred from homology"/>
<gene>
    <name evidence="4" type="ORF">GTW09_00080</name>
</gene>
<comment type="similarity">
    <text evidence="1">Belongs to the PhzF family.</text>
</comment>
<dbReference type="PANTHER" id="PTHR13774">
    <property type="entry name" value="PHENAZINE BIOSYNTHESIS PROTEIN"/>
    <property type="match status" value="1"/>
</dbReference>
<reference evidence="4 5" key="1">
    <citation type="submission" date="2020-01" db="EMBL/GenBank/DDBJ databases">
        <title>Genomes of bacteria type strains.</title>
        <authorList>
            <person name="Chen J."/>
            <person name="Zhu S."/>
            <person name="Yang J."/>
        </authorList>
    </citation>
    <scope>NUCLEOTIDE SEQUENCE [LARGE SCALE GENOMIC DNA]</scope>
    <source>
        <strain evidence="4 5">LMG 22958</strain>
    </source>
</reference>
<evidence type="ECO:0000256" key="3">
    <source>
        <dbReference type="SAM" id="MobiDB-lite"/>
    </source>
</evidence>
<dbReference type="PANTHER" id="PTHR13774:SF39">
    <property type="entry name" value="BIOSYNTHESIS PROTEIN, PUTATIVE-RELATED"/>
    <property type="match status" value="1"/>
</dbReference>
<organism evidence="4 5">
    <name type="scientific">Alteromonas hispanica</name>
    <dbReference type="NCBI Taxonomy" id="315421"/>
    <lineage>
        <taxon>Bacteria</taxon>
        <taxon>Pseudomonadati</taxon>
        <taxon>Pseudomonadota</taxon>
        <taxon>Gammaproteobacteria</taxon>
        <taxon>Alteromonadales</taxon>
        <taxon>Alteromonadaceae</taxon>
        <taxon>Alteromonas/Salinimonas group</taxon>
        <taxon>Alteromonas</taxon>
    </lineage>
</organism>
<name>A0A6L9MNS6_9ALTE</name>
<feature type="region of interest" description="Disordered" evidence="3">
    <location>
        <begin position="268"/>
        <end position="290"/>
    </location>
</feature>
<dbReference type="InterPro" id="IPR003719">
    <property type="entry name" value="Phenazine_PhzF-like"/>
</dbReference>